<dbReference type="EMBL" id="VDMD01000019">
    <property type="protein sequence ID" value="TRM61001.1"/>
    <property type="molecule type" value="Genomic_DNA"/>
</dbReference>
<dbReference type="AlphaFoldDB" id="A0A550C872"/>
<evidence type="ECO:0000313" key="1">
    <source>
        <dbReference type="EMBL" id="TRM61001.1"/>
    </source>
</evidence>
<sequence length="58" mass="6409">MTRSSDALTRPVSQQKLSRLSQRVARALGGTCELSRKMEVALAVYSPNSEYSSFMLSI</sequence>
<dbReference type="Proteomes" id="UP000320762">
    <property type="component" value="Unassembled WGS sequence"/>
</dbReference>
<gene>
    <name evidence="1" type="ORF">BD626DRAFT_503488</name>
</gene>
<comment type="caution">
    <text evidence="1">The sequence shown here is derived from an EMBL/GenBank/DDBJ whole genome shotgun (WGS) entry which is preliminary data.</text>
</comment>
<accession>A0A550C872</accession>
<proteinExistence type="predicted"/>
<protein>
    <submittedName>
        <fullName evidence="1">Uncharacterized protein</fullName>
    </submittedName>
</protein>
<keyword evidence="2" id="KW-1185">Reference proteome</keyword>
<name>A0A550C872_9AGAR</name>
<organism evidence="1 2">
    <name type="scientific">Schizophyllum amplum</name>
    <dbReference type="NCBI Taxonomy" id="97359"/>
    <lineage>
        <taxon>Eukaryota</taxon>
        <taxon>Fungi</taxon>
        <taxon>Dikarya</taxon>
        <taxon>Basidiomycota</taxon>
        <taxon>Agaricomycotina</taxon>
        <taxon>Agaricomycetes</taxon>
        <taxon>Agaricomycetidae</taxon>
        <taxon>Agaricales</taxon>
        <taxon>Schizophyllaceae</taxon>
        <taxon>Schizophyllum</taxon>
    </lineage>
</organism>
<evidence type="ECO:0000313" key="2">
    <source>
        <dbReference type="Proteomes" id="UP000320762"/>
    </source>
</evidence>
<reference evidence="1 2" key="1">
    <citation type="journal article" date="2019" name="New Phytol.">
        <title>Comparative genomics reveals unique wood-decay strategies and fruiting body development in the Schizophyllaceae.</title>
        <authorList>
            <person name="Almasi E."/>
            <person name="Sahu N."/>
            <person name="Krizsan K."/>
            <person name="Balint B."/>
            <person name="Kovacs G.M."/>
            <person name="Kiss B."/>
            <person name="Cseklye J."/>
            <person name="Drula E."/>
            <person name="Henrissat B."/>
            <person name="Nagy I."/>
            <person name="Chovatia M."/>
            <person name="Adam C."/>
            <person name="LaButti K."/>
            <person name="Lipzen A."/>
            <person name="Riley R."/>
            <person name="Grigoriev I.V."/>
            <person name="Nagy L.G."/>
        </authorList>
    </citation>
    <scope>NUCLEOTIDE SEQUENCE [LARGE SCALE GENOMIC DNA]</scope>
    <source>
        <strain evidence="1 2">NL-1724</strain>
    </source>
</reference>